<protein>
    <submittedName>
        <fullName evidence="2">Uncharacterized protein</fullName>
    </submittedName>
</protein>
<dbReference type="EMBL" id="CP163444">
    <property type="protein sequence ID" value="XDQ73054.1"/>
    <property type="molecule type" value="Genomic_DNA"/>
</dbReference>
<proteinExistence type="predicted"/>
<name>A0AB39T6E3_9ACTN</name>
<organism evidence="2">
    <name type="scientific">Streptomyces sp. R44</name>
    <dbReference type="NCBI Taxonomy" id="3238633"/>
    <lineage>
        <taxon>Bacteria</taxon>
        <taxon>Bacillati</taxon>
        <taxon>Actinomycetota</taxon>
        <taxon>Actinomycetes</taxon>
        <taxon>Kitasatosporales</taxon>
        <taxon>Streptomycetaceae</taxon>
        <taxon>Streptomyces</taxon>
    </lineage>
</organism>
<evidence type="ECO:0000313" key="2">
    <source>
        <dbReference type="EMBL" id="XDQ73054.1"/>
    </source>
</evidence>
<gene>
    <name evidence="2" type="ORF">AB5J54_22280</name>
</gene>
<evidence type="ECO:0000256" key="1">
    <source>
        <dbReference type="SAM" id="MobiDB-lite"/>
    </source>
</evidence>
<dbReference type="AlphaFoldDB" id="A0AB39T6E3"/>
<feature type="region of interest" description="Disordered" evidence="1">
    <location>
        <begin position="29"/>
        <end position="55"/>
    </location>
</feature>
<accession>A0AB39T6E3</accession>
<sequence>MRLDLPKQVPAVDRREHYPPYRIVFTFPDEDADGEEERVHQQPRGNYGPLPADPPPLVHGYGRGWNCAPTGCRWTGVL</sequence>
<dbReference type="RefSeq" id="WP_369145660.1">
    <property type="nucleotide sequence ID" value="NZ_CP163444.1"/>
</dbReference>
<reference evidence="2" key="1">
    <citation type="submission" date="2024-07" db="EMBL/GenBank/DDBJ databases">
        <authorList>
            <person name="Yu S.T."/>
        </authorList>
    </citation>
    <scope>NUCLEOTIDE SEQUENCE</scope>
    <source>
        <strain evidence="2">R44</strain>
    </source>
</reference>